<proteinExistence type="predicted"/>
<gene>
    <name evidence="1" type="ORF">ACFO1S_25080</name>
</gene>
<reference evidence="2" key="1">
    <citation type="journal article" date="2019" name="Int. J. Syst. Evol. Microbiol.">
        <title>The Global Catalogue of Microorganisms (GCM) 10K type strain sequencing project: providing services to taxonomists for standard genome sequencing and annotation.</title>
        <authorList>
            <consortium name="The Broad Institute Genomics Platform"/>
            <consortium name="The Broad Institute Genome Sequencing Center for Infectious Disease"/>
            <person name="Wu L."/>
            <person name="Ma J."/>
        </authorList>
    </citation>
    <scope>NUCLEOTIDE SEQUENCE [LARGE SCALE GENOMIC DNA]</scope>
    <source>
        <strain evidence="2">CGMCC 4.1641</strain>
    </source>
</reference>
<dbReference type="RefSeq" id="WP_204602261.1">
    <property type="nucleotide sequence ID" value="NZ_JBHSED010000065.1"/>
</dbReference>
<dbReference type="EMBL" id="JBHSED010000065">
    <property type="protein sequence ID" value="MFC4306698.1"/>
    <property type="molecule type" value="Genomic_DNA"/>
</dbReference>
<comment type="caution">
    <text evidence="1">The sequence shown here is derived from an EMBL/GenBank/DDBJ whole genome shotgun (WGS) entry which is preliminary data.</text>
</comment>
<organism evidence="1 2">
    <name type="scientific">Cohnella boryungensis</name>
    <dbReference type="NCBI Taxonomy" id="768479"/>
    <lineage>
        <taxon>Bacteria</taxon>
        <taxon>Bacillati</taxon>
        <taxon>Bacillota</taxon>
        <taxon>Bacilli</taxon>
        <taxon>Bacillales</taxon>
        <taxon>Paenibacillaceae</taxon>
        <taxon>Cohnella</taxon>
    </lineage>
</organism>
<evidence type="ECO:0000313" key="2">
    <source>
        <dbReference type="Proteomes" id="UP001595755"/>
    </source>
</evidence>
<protein>
    <submittedName>
        <fullName evidence="1">Uncharacterized protein</fullName>
    </submittedName>
</protein>
<evidence type="ECO:0000313" key="1">
    <source>
        <dbReference type="EMBL" id="MFC4306698.1"/>
    </source>
</evidence>
<sequence>MEKKLLIVVNETNQNFKFVNMECDNDERQIQPYASSSLASINLTPGQNDAGCDIPDCSASDYFDAHHMAFINPNNNPEETPAFCFWYDDDSNQYYYTTSGVYNTDPKKGVVNKVIPGNVSSSETRKAIYIKNDGSLLITDIYDKETNNG</sequence>
<accession>A0ABV8SJ88</accession>
<name>A0ABV8SJ88_9BACL</name>
<keyword evidence="2" id="KW-1185">Reference proteome</keyword>
<dbReference type="Proteomes" id="UP001595755">
    <property type="component" value="Unassembled WGS sequence"/>
</dbReference>